<dbReference type="AlphaFoldDB" id="A0A1X7RX22"/>
<dbReference type="Proteomes" id="UP000215127">
    <property type="component" value="Chromosome 6"/>
</dbReference>
<evidence type="ECO:0000313" key="3">
    <source>
        <dbReference type="Proteomes" id="UP000215127"/>
    </source>
</evidence>
<accession>A0A1X7RX22</accession>
<protein>
    <submittedName>
        <fullName evidence="2">Uncharacterized protein</fullName>
    </submittedName>
</protein>
<keyword evidence="3" id="KW-1185">Reference proteome</keyword>
<organism evidence="2 3">
    <name type="scientific">Zymoseptoria tritici (strain ST99CH_3D7)</name>
    <dbReference type="NCBI Taxonomy" id="1276538"/>
    <lineage>
        <taxon>Eukaryota</taxon>
        <taxon>Fungi</taxon>
        <taxon>Dikarya</taxon>
        <taxon>Ascomycota</taxon>
        <taxon>Pezizomycotina</taxon>
        <taxon>Dothideomycetes</taxon>
        <taxon>Dothideomycetidae</taxon>
        <taxon>Mycosphaerellales</taxon>
        <taxon>Mycosphaerellaceae</taxon>
        <taxon>Zymoseptoria</taxon>
    </lineage>
</organism>
<dbReference type="EMBL" id="LT853697">
    <property type="protein sequence ID" value="SMQ51992.1"/>
    <property type="molecule type" value="Genomic_DNA"/>
</dbReference>
<sequence>MEKPSPPPYTSIGHGPSSETGVDEGNALIDHLTKRANEHLALDADYPVGAQESLGRETERIRNMLEFTLSVDYKRNAGASISAADREHFVHLAEAFRLFRRDPRDDGKPRKADPDTEERRIIVDFFIKYLHEPCKALLLPLDSVYDCVIFLSRYTDRSGRYKGSVTGQLYDYGVEGLASKLYMDRTILIPRVFTDIVVRNRMIDGVKAIEEYFFHRIFGIESSTVVHPGIRGFQSIHTVKYEANELTIQYASRRKTILARVCKDLSVQHWARAMGGYVKRILAKTRQGGAAKRPTDLPLTSRRGGRTLLPVRKRTVVDIVPGGWQESM</sequence>
<reference evidence="2 3" key="1">
    <citation type="submission" date="2016-06" db="EMBL/GenBank/DDBJ databases">
        <authorList>
            <person name="Kjaerup R.B."/>
            <person name="Dalgaard T.S."/>
            <person name="Juul-Madsen H.R."/>
        </authorList>
    </citation>
    <scope>NUCLEOTIDE SEQUENCE [LARGE SCALE GENOMIC DNA]</scope>
</reference>
<name>A0A1X7RX22_ZYMT9</name>
<proteinExistence type="predicted"/>
<evidence type="ECO:0000256" key="1">
    <source>
        <dbReference type="SAM" id="MobiDB-lite"/>
    </source>
</evidence>
<gene>
    <name evidence="2" type="ORF">ZT3D7_G7145</name>
</gene>
<evidence type="ECO:0000313" key="2">
    <source>
        <dbReference type="EMBL" id="SMQ51992.1"/>
    </source>
</evidence>
<feature type="region of interest" description="Disordered" evidence="1">
    <location>
        <begin position="1"/>
        <end position="24"/>
    </location>
</feature>